<feature type="binding site" evidence="8">
    <location>
        <position position="546"/>
    </location>
    <ligand>
        <name>Zn(2+)</name>
        <dbReference type="ChEBI" id="CHEBI:29105"/>
        <label>2</label>
    </ligand>
</feature>
<keyword evidence="12" id="KW-1185">Reference proteome</keyword>
<keyword evidence="4" id="KW-0378">Hydrolase</keyword>
<feature type="chain" id="PRO_5016341383" evidence="10">
    <location>
        <begin position="21"/>
        <end position="609"/>
    </location>
</feature>
<dbReference type="PANTHER" id="PTHR11596:SF5">
    <property type="entry name" value="ALKALINE PHOSPHATASE"/>
    <property type="match status" value="1"/>
</dbReference>
<dbReference type="Pfam" id="PF00245">
    <property type="entry name" value="Alk_phosphatase"/>
    <property type="match status" value="3"/>
</dbReference>
<evidence type="ECO:0000256" key="4">
    <source>
        <dbReference type="ARBA" id="ARBA00022801"/>
    </source>
</evidence>
<sequence length="609" mass="67541">MKFFRLCLILLSLSSSVLKAQTPQTYTPANAHSHNDYEQQFPFELAYKQGFGSIEADVYAVNDSLFVAHDRKDIRSDRSLISLYLKPIHDLLQQHHGKIYKNSDQELQLLIDLKTDGALTIPILVKELKNFPALTAPGCPVKIVLSGSTPAPADFDQYPDYILYDGRPEITYTASQLKRVGLISQAFYKYSKWNGKGVLTDEDKRKVNEVIEKVHSQGKKIRLWATPDAVNPWKMLMNLGLDYINTDHVQELGAYLKGREKAEFTNAVPHSLYTPTYKNNDQRSRVKNVILLIGDGMGLAQIHAGLTANHGALNLTQLLNIGFSKTASADSYITDSAAGATAMATGHKTHNRGIGVDATFKAVDNLPEMLKSKGVKTALISAGDITDATPAAFYAHQPFRDYNRQIAHDYLRSPVEILIGGNYDLFHREKVLDSLQLMGFQTSNRWADLPSLKAPFVLLDDSKTTSIQKGRGDFLSSAFKASVDRLKTEPNGFFLMAEGAQIDYGGHGNNVGYVASEMLDFDTLVGEALRFADTNGETLVVITADHETGGLTLLDGDFEKGYVDGQFSTNDHTAIMVPVFAYGPHSLDFRGVYENTEIFQRIKKLLLQK</sequence>
<evidence type="ECO:0000313" key="11">
    <source>
        <dbReference type="EMBL" id="PWJ57204.1"/>
    </source>
</evidence>
<feature type="active site" description="Phosphoserine intermediate" evidence="7">
    <location>
        <position position="336"/>
    </location>
</feature>
<dbReference type="PROSITE" id="PS00123">
    <property type="entry name" value="ALKALINE_PHOSPHATASE"/>
    <property type="match status" value="1"/>
</dbReference>
<dbReference type="PRINTS" id="PR00113">
    <property type="entry name" value="ALKPHPHTASE"/>
</dbReference>
<evidence type="ECO:0000256" key="6">
    <source>
        <dbReference type="ARBA" id="ARBA00022842"/>
    </source>
</evidence>
<dbReference type="Proteomes" id="UP000245880">
    <property type="component" value="Unassembled WGS sequence"/>
</dbReference>
<evidence type="ECO:0000256" key="3">
    <source>
        <dbReference type="ARBA" id="ARBA00022723"/>
    </source>
</evidence>
<keyword evidence="5 8" id="KW-0862">Zinc</keyword>
<accession>A0A316AJP9</accession>
<dbReference type="InterPro" id="IPR039559">
    <property type="entry name" value="AIM6_PI-PLC-like_dom"/>
</dbReference>
<dbReference type="InterPro" id="IPR017946">
    <property type="entry name" value="PLC-like_Pdiesterase_TIM-brl"/>
</dbReference>
<dbReference type="GO" id="GO:0008081">
    <property type="term" value="F:phosphoric diester hydrolase activity"/>
    <property type="evidence" value="ECO:0007669"/>
    <property type="project" value="InterPro"/>
</dbReference>
<comment type="cofactor">
    <cofactor evidence="8">
        <name>Zn(2+)</name>
        <dbReference type="ChEBI" id="CHEBI:29105"/>
    </cofactor>
    <text evidence="8">Binds 2 Zn(2+) ions.</text>
</comment>
<feature type="binding site" evidence="8">
    <location>
        <position position="295"/>
    </location>
    <ligand>
        <name>Mg(2+)</name>
        <dbReference type="ChEBI" id="CHEBI:18420"/>
    </ligand>
</feature>
<keyword evidence="10" id="KW-0732">Signal</keyword>
<dbReference type="AlphaFoldDB" id="A0A316AJP9"/>
<evidence type="ECO:0000256" key="9">
    <source>
        <dbReference type="RuleBase" id="RU003946"/>
    </source>
</evidence>
<dbReference type="Pfam" id="PF13653">
    <property type="entry name" value="GDPD_2"/>
    <property type="match status" value="1"/>
</dbReference>
<dbReference type="PANTHER" id="PTHR11596">
    <property type="entry name" value="ALKALINE PHOSPHATASE"/>
    <property type="match status" value="1"/>
</dbReference>
<feature type="binding site" evidence="8">
    <location>
        <position position="545"/>
    </location>
    <ligand>
        <name>Zn(2+)</name>
        <dbReference type="ChEBI" id="CHEBI:29105"/>
        <label>2</label>
    </ligand>
</feature>
<dbReference type="GO" id="GO:0006629">
    <property type="term" value="P:lipid metabolic process"/>
    <property type="evidence" value="ECO:0007669"/>
    <property type="project" value="InterPro"/>
</dbReference>
<dbReference type="SUPFAM" id="SSF51695">
    <property type="entry name" value="PLC-like phosphodiesterases"/>
    <property type="match status" value="1"/>
</dbReference>
<dbReference type="CDD" id="cd08577">
    <property type="entry name" value="PI-PLCc_GDPD_SF_unchar3"/>
    <property type="match status" value="1"/>
</dbReference>
<keyword evidence="6 8" id="KW-0460">Magnesium</keyword>
<feature type="signal peptide" evidence="10">
    <location>
        <begin position="1"/>
        <end position="20"/>
    </location>
</feature>
<comment type="caution">
    <text evidence="11">The sequence shown here is derived from an EMBL/GenBank/DDBJ whole genome shotgun (WGS) entry which is preliminary data.</text>
</comment>
<dbReference type="GO" id="GO:0004035">
    <property type="term" value="F:alkaline phosphatase activity"/>
    <property type="evidence" value="ECO:0007669"/>
    <property type="project" value="TreeGrafter"/>
</dbReference>
<gene>
    <name evidence="11" type="ORF">CLV98_108124</name>
</gene>
<keyword evidence="2" id="KW-0597">Phosphoprotein</keyword>
<comment type="cofactor">
    <cofactor evidence="8">
        <name>Mg(2+)</name>
        <dbReference type="ChEBI" id="CHEBI:18420"/>
    </cofactor>
    <text evidence="8">Binds 1 Mg(2+) ion.</text>
</comment>
<dbReference type="InterPro" id="IPR018299">
    <property type="entry name" value="Alkaline_phosphatase_AS"/>
</dbReference>
<name>A0A316AJP9_9BACT</name>
<dbReference type="EMBL" id="QGDT01000008">
    <property type="protein sequence ID" value="PWJ57204.1"/>
    <property type="molecule type" value="Genomic_DNA"/>
</dbReference>
<evidence type="ECO:0000256" key="1">
    <source>
        <dbReference type="ARBA" id="ARBA00005984"/>
    </source>
</evidence>
<protein>
    <submittedName>
        <fullName evidence="11">Alkaline phosphatase</fullName>
    </submittedName>
</protein>
<dbReference type="RefSeq" id="WP_109675525.1">
    <property type="nucleotide sequence ID" value="NZ_QGDT01000008.1"/>
</dbReference>
<dbReference type="OrthoDB" id="9794455at2"/>
<dbReference type="InterPro" id="IPR017850">
    <property type="entry name" value="Alkaline_phosphatase_core_sf"/>
</dbReference>
<dbReference type="GO" id="GO:0046872">
    <property type="term" value="F:metal ion binding"/>
    <property type="evidence" value="ECO:0007669"/>
    <property type="project" value="UniProtKB-KW"/>
</dbReference>
<dbReference type="SUPFAM" id="SSF53649">
    <property type="entry name" value="Alkaline phosphatase-like"/>
    <property type="match status" value="1"/>
</dbReference>
<feature type="binding site" evidence="8">
    <location>
        <position position="387"/>
    </location>
    <ligand>
        <name>Mg(2+)</name>
        <dbReference type="ChEBI" id="CHEBI:18420"/>
    </ligand>
</feature>
<comment type="similarity">
    <text evidence="1 9">Belongs to the alkaline phosphatase family.</text>
</comment>
<feature type="binding site" evidence="8">
    <location>
        <position position="389"/>
    </location>
    <ligand>
        <name>Mg(2+)</name>
        <dbReference type="ChEBI" id="CHEBI:18420"/>
    </ligand>
</feature>
<dbReference type="CDD" id="cd16012">
    <property type="entry name" value="ALP"/>
    <property type="match status" value="1"/>
</dbReference>
<feature type="binding site" evidence="8">
    <location>
        <position position="503"/>
    </location>
    <ligand>
        <name>Zn(2+)</name>
        <dbReference type="ChEBI" id="CHEBI:29105"/>
        <label>2</label>
    </ligand>
</feature>
<evidence type="ECO:0000256" key="10">
    <source>
        <dbReference type="SAM" id="SignalP"/>
    </source>
</evidence>
<feature type="binding site" evidence="8">
    <location>
        <position position="507"/>
    </location>
    <ligand>
        <name>Zn(2+)</name>
        <dbReference type="ChEBI" id="CHEBI:29105"/>
        <label>2</label>
    </ligand>
</feature>
<dbReference type="Gene3D" id="3.40.720.10">
    <property type="entry name" value="Alkaline Phosphatase, subunit A"/>
    <property type="match status" value="1"/>
</dbReference>
<feature type="binding site" evidence="8">
    <location>
        <position position="295"/>
    </location>
    <ligand>
        <name>Zn(2+)</name>
        <dbReference type="ChEBI" id="CHEBI:29105"/>
        <label>2</label>
    </ligand>
</feature>
<proteinExistence type="inferred from homology"/>
<keyword evidence="3 8" id="KW-0479">Metal-binding</keyword>
<evidence type="ECO:0000256" key="8">
    <source>
        <dbReference type="PIRSR" id="PIRSR601952-2"/>
    </source>
</evidence>
<evidence type="ECO:0000256" key="2">
    <source>
        <dbReference type="ARBA" id="ARBA00022553"/>
    </source>
</evidence>
<dbReference type="SMART" id="SM00098">
    <property type="entry name" value="alkPPc"/>
    <property type="match status" value="1"/>
</dbReference>
<reference evidence="11 12" key="1">
    <citation type="submission" date="2018-03" db="EMBL/GenBank/DDBJ databases">
        <title>Genomic Encyclopedia of Archaeal and Bacterial Type Strains, Phase II (KMG-II): from individual species to whole genera.</title>
        <authorList>
            <person name="Goeker M."/>
        </authorList>
    </citation>
    <scope>NUCLEOTIDE SEQUENCE [LARGE SCALE GENOMIC DNA]</scope>
    <source>
        <strain evidence="11 12">DSM 100346</strain>
    </source>
</reference>
<evidence type="ECO:0000256" key="5">
    <source>
        <dbReference type="ARBA" id="ARBA00022833"/>
    </source>
</evidence>
<feature type="binding site" evidence="8">
    <location>
        <position position="498"/>
    </location>
    <ligand>
        <name>Mg(2+)</name>
        <dbReference type="ChEBI" id="CHEBI:18420"/>
    </ligand>
</feature>
<dbReference type="Gene3D" id="3.20.20.190">
    <property type="entry name" value="Phosphatidylinositol (PI) phosphodiesterase"/>
    <property type="match status" value="1"/>
</dbReference>
<evidence type="ECO:0000313" key="12">
    <source>
        <dbReference type="Proteomes" id="UP000245880"/>
    </source>
</evidence>
<organism evidence="11 12">
    <name type="scientific">Dyadobacter jejuensis</name>
    <dbReference type="NCBI Taxonomy" id="1082580"/>
    <lineage>
        <taxon>Bacteria</taxon>
        <taxon>Pseudomonadati</taxon>
        <taxon>Bacteroidota</taxon>
        <taxon>Cytophagia</taxon>
        <taxon>Cytophagales</taxon>
        <taxon>Spirosomataceae</taxon>
        <taxon>Dyadobacter</taxon>
    </lineage>
</organism>
<dbReference type="InterPro" id="IPR001952">
    <property type="entry name" value="Alkaline_phosphatase"/>
</dbReference>
<evidence type="ECO:0000256" key="7">
    <source>
        <dbReference type="PIRSR" id="PIRSR601952-1"/>
    </source>
</evidence>